<dbReference type="Proteomes" id="UP000324800">
    <property type="component" value="Unassembled WGS sequence"/>
</dbReference>
<comment type="caution">
    <text evidence="2">The sequence shown here is derived from an EMBL/GenBank/DDBJ whole genome shotgun (WGS) entry which is preliminary data.</text>
</comment>
<organism evidence="2 3">
    <name type="scientific">Streblomastix strix</name>
    <dbReference type="NCBI Taxonomy" id="222440"/>
    <lineage>
        <taxon>Eukaryota</taxon>
        <taxon>Metamonada</taxon>
        <taxon>Preaxostyla</taxon>
        <taxon>Oxymonadida</taxon>
        <taxon>Streblomastigidae</taxon>
        <taxon>Streblomastix</taxon>
    </lineage>
</organism>
<reference evidence="2 3" key="1">
    <citation type="submission" date="2019-03" db="EMBL/GenBank/DDBJ databases">
        <title>Single cell metagenomics reveals metabolic interactions within the superorganism composed of flagellate Streblomastix strix and complex community of Bacteroidetes bacteria on its surface.</title>
        <authorList>
            <person name="Treitli S.C."/>
            <person name="Kolisko M."/>
            <person name="Husnik F."/>
            <person name="Keeling P."/>
            <person name="Hampl V."/>
        </authorList>
    </citation>
    <scope>NUCLEOTIDE SEQUENCE [LARGE SCALE GENOMIC DNA]</scope>
    <source>
        <strain evidence="2">ST1C</strain>
    </source>
</reference>
<protein>
    <submittedName>
        <fullName evidence="2">Uncharacterized protein</fullName>
    </submittedName>
</protein>
<accession>A0A5J4T9G3</accession>
<evidence type="ECO:0000256" key="1">
    <source>
        <dbReference type="SAM" id="MobiDB-lite"/>
    </source>
</evidence>
<sequence>MAEILSKKMAVQASTFKPLGYSDRAFIFRDLGTFRYVSLDWKVITPKGRTRLEQGDQYADAMTGLMEAQQVLLVAMENGISGHNNVEQIAHTYEMLDVGSNAVALLRKLAYAPKELRGVERGSILPADIFSDNSIESINMYLDPKKVDQLHFSYQQGLFIYSQSQILQPEWLQHLYQPFKPFKPFLPFEILQTPYATSQFNYWRGAAAGKGFQSRGRGGRGRGAFGSNFIPLGGQYVSGEVSVQNGTNEGVNDNEEKSVQKIERKSLEDGESLD</sequence>
<feature type="compositionally biased region" description="Basic and acidic residues" evidence="1">
    <location>
        <begin position="254"/>
        <end position="268"/>
    </location>
</feature>
<dbReference type="EMBL" id="SNRW01035282">
    <property type="protein sequence ID" value="KAA6355034.1"/>
    <property type="molecule type" value="Genomic_DNA"/>
</dbReference>
<feature type="region of interest" description="Disordered" evidence="1">
    <location>
        <begin position="243"/>
        <end position="274"/>
    </location>
</feature>
<evidence type="ECO:0000313" key="2">
    <source>
        <dbReference type="EMBL" id="KAA6355034.1"/>
    </source>
</evidence>
<proteinExistence type="predicted"/>
<name>A0A5J4T9G3_9EUKA</name>
<gene>
    <name evidence="2" type="ORF">EZS28_049439</name>
</gene>
<dbReference type="AlphaFoldDB" id="A0A5J4T9G3"/>
<evidence type="ECO:0000313" key="3">
    <source>
        <dbReference type="Proteomes" id="UP000324800"/>
    </source>
</evidence>